<evidence type="ECO:0000256" key="3">
    <source>
        <dbReference type="ARBA" id="ARBA00023015"/>
    </source>
</evidence>
<dbReference type="InterPro" id="IPR045125">
    <property type="entry name" value="Sub1/Tcp4-like"/>
</dbReference>
<dbReference type="InterPro" id="IPR009044">
    <property type="entry name" value="ssDNA-bd_transcriptional_reg"/>
</dbReference>
<dbReference type="EMBL" id="NIDN02000169">
    <property type="protein sequence ID" value="RLL95093.1"/>
    <property type="molecule type" value="Genomic_DNA"/>
</dbReference>
<dbReference type="Proteomes" id="UP000215289">
    <property type="component" value="Unassembled WGS sequence"/>
</dbReference>
<dbReference type="GO" id="GO:0005634">
    <property type="term" value="C:nucleus"/>
    <property type="evidence" value="ECO:0007669"/>
    <property type="project" value="UniProtKB-SubCell"/>
</dbReference>
<keyword evidence="6" id="KW-0539">Nucleus</keyword>
<comment type="similarity">
    <text evidence="2">Belongs to the transcriptional coactivator PC4 family.</text>
</comment>
<keyword evidence="3" id="KW-0805">Transcription regulation</keyword>
<keyword evidence="4" id="KW-0238">DNA-binding</keyword>
<feature type="compositionally biased region" description="Basic and acidic residues" evidence="7">
    <location>
        <begin position="17"/>
        <end position="28"/>
    </location>
</feature>
<sequence>MPSGPRKRVSSVSDDSNNERFQQKKAKTEASMSVSASSAHHRRKTVGWKVDANGDKFWELSKMRRVTISSFRGKTLVNIREYYEKDGQELPGKKGISLPIDQFSVLVTLLPDIEIALKESGEFVPRPEYPEANEKLNGDDSDVTDHGAEPESKDSLKKNIEATSEED</sequence>
<keyword evidence="10" id="KW-1185">Reference proteome</keyword>
<dbReference type="GO" id="GO:0003713">
    <property type="term" value="F:transcription coactivator activity"/>
    <property type="evidence" value="ECO:0007669"/>
    <property type="project" value="InterPro"/>
</dbReference>
<dbReference type="STRING" id="1245748.A0A421CZ15"/>
<dbReference type="SUPFAM" id="SSF54447">
    <property type="entry name" value="ssDNA-binding transcriptional regulator domain"/>
    <property type="match status" value="1"/>
</dbReference>
<dbReference type="PANTHER" id="PTHR13215">
    <property type="entry name" value="RNA POLYMERASE II TRANSCRIPTIONAL COACTIVATOR"/>
    <property type="match status" value="1"/>
</dbReference>
<reference evidence="9 10" key="1">
    <citation type="submission" date="2018-08" db="EMBL/GenBank/DDBJ databases">
        <title>Draft genome sequences of two Aspergillus turcosus clinical strains isolated from bronchoalveolar lavage fluid: one azole-susceptible and the other azole-resistant.</title>
        <authorList>
            <person name="Parent-Michaud M."/>
            <person name="Dufresne P.J."/>
            <person name="Fournier E."/>
            <person name="Martineau C."/>
            <person name="Moreira S."/>
            <person name="Perkins V."/>
            <person name="De Repentigny L."/>
            <person name="Dufresne S.F."/>
        </authorList>
    </citation>
    <scope>NUCLEOTIDE SEQUENCE [LARGE SCALE GENOMIC DNA]</scope>
    <source>
        <strain evidence="9">HMR AF 1038</strain>
    </source>
</reference>
<evidence type="ECO:0000256" key="7">
    <source>
        <dbReference type="SAM" id="MobiDB-lite"/>
    </source>
</evidence>
<dbReference type="GO" id="GO:0060261">
    <property type="term" value="P:positive regulation of transcription initiation by RNA polymerase II"/>
    <property type="evidence" value="ECO:0007669"/>
    <property type="project" value="InterPro"/>
</dbReference>
<feature type="compositionally biased region" description="Basic and acidic residues" evidence="7">
    <location>
        <begin position="128"/>
        <end position="160"/>
    </location>
</feature>
<dbReference type="AlphaFoldDB" id="A0A421CZ15"/>
<protein>
    <recommendedName>
        <fullName evidence="8">Transcriptional coactivator p15 (PC4) C-terminal domain-containing protein</fullName>
    </recommendedName>
</protein>
<evidence type="ECO:0000256" key="2">
    <source>
        <dbReference type="ARBA" id="ARBA00009001"/>
    </source>
</evidence>
<dbReference type="Pfam" id="PF02229">
    <property type="entry name" value="PC4"/>
    <property type="match status" value="1"/>
</dbReference>
<name>A0A421CZ15_9EURO</name>
<proteinExistence type="inferred from homology"/>
<dbReference type="InterPro" id="IPR003173">
    <property type="entry name" value="PC4_C"/>
</dbReference>
<evidence type="ECO:0000313" key="9">
    <source>
        <dbReference type="EMBL" id="RLL95093.1"/>
    </source>
</evidence>
<dbReference type="FunFam" id="2.30.31.10:FF:000006">
    <property type="entry name" value="Putative RNA polymerase II transcriptional coactivator"/>
    <property type="match status" value="1"/>
</dbReference>
<feature type="region of interest" description="Disordered" evidence="7">
    <location>
        <begin position="1"/>
        <end position="44"/>
    </location>
</feature>
<comment type="caution">
    <text evidence="9">The sequence shown here is derived from an EMBL/GenBank/DDBJ whole genome shotgun (WGS) entry which is preliminary data.</text>
</comment>
<comment type="subcellular location">
    <subcellularLocation>
        <location evidence="1">Nucleus</location>
    </subcellularLocation>
</comment>
<evidence type="ECO:0000256" key="1">
    <source>
        <dbReference type="ARBA" id="ARBA00004123"/>
    </source>
</evidence>
<dbReference type="OrthoDB" id="2505440at2759"/>
<feature type="domain" description="Transcriptional coactivator p15 (PC4) C-terminal" evidence="8">
    <location>
        <begin position="58"/>
        <end position="107"/>
    </location>
</feature>
<dbReference type="GO" id="GO:0003677">
    <property type="term" value="F:DNA binding"/>
    <property type="evidence" value="ECO:0007669"/>
    <property type="project" value="UniProtKB-KW"/>
</dbReference>
<organism evidence="9 10">
    <name type="scientific">Aspergillus turcosus</name>
    <dbReference type="NCBI Taxonomy" id="1245748"/>
    <lineage>
        <taxon>Eukaryota</taxon>
        <taxon>Fungi</taxon>
        <taxon>Dikarya</taxon>
        <taxon>Ascomycota</taxon>
        <taxon>Pezizomycotina</taxon>
        <taxon>Eurotiomycetes</taxon>
        <taxon>Eurotiomycetidae</taxon>
        <taxon>Eurotiales</taxon>
        <taxon>Aspergillaceae</taxon>
        <taxon>Aspergillus</taxon>
        <taxon>Aspergillus subgen. Fumigati</taxon>
    </lineage>
</organism>
<evidence type="ECO:0000313" key="10">
    <source>
        <dbReference type="Proteomes" id="UP000215289"/>
    </source>
</evidence>
<keyword evidence="5" id="KW-0804">Transcription</keyword>
<accession>A0A421CZ15</accession>
<evidence type="ECO:0000256" key="6">
    <source>
        <dbReference type="ARBA" id="ARBA00023242"/>
    </source>
</evidence>
<evidence type="ECO:0000256" key="4">
    <source>
        <dbReference type="ARBA" id="ARBA00023125"/>
    </source>
</evidence>
<feature type="region of interest" description="Disordered" evidence="7">
    <location>
        <begin position="124"/>
        <end position="167"/>
    </location>
</feature>
<gene>
    <name evidence="9" type="ORF">CFD26_103003</name>
</gene>
<evidence type="ECO:0000256" key="5">
    <source>
        <dbReference type="ARBA" id="ARBA00023163"/>
    </source>
</evidence>
<dbReference type="Gene3D" id="2.30.31.10">
    <property type="entry name" value="Transcriptional Coactivator Pc4, Chain A"/>
    <property type="match status" value="1"/>
</dbReference>
<evidence type="ECO:0000259" key="8">
    <source>
        <dbReference type="Pfam" id="PF02229"/>
    </source>
</evidence>